<proteinExistence type="predicted"/>
<feature type="non-terminal residue" evidence="2">
    <location>
        <position position="201"/>
    </location>
</feature>
<feature type="region of interest" description="Disordered" evidence="1">
    <location>
        <begin position="1"/>
        <end position="33"/>
    </location>
</feature>
<dbReference type="Proteomes" id="UP001165060">
    <property type="component" value="Unassembled WGS sequence"/>
</dbReference>
<name>A0ABQ6MDC7_9STRA</name>
<dbReference type="EMBL" id="BRYB01001375">
    <property type="protein sequence ID" value="GMI24277.1"/>
    <property type="molecule type" value="Genomic_DNA"/>
</dbReference>
<keyword evidence="3" id="KW-1185">Reference proteome</keyword>
<organism evidence="2 3">
    <name type="scientific">Tetraparma gracilis</name>
    <dbReference type="NCBI Taxonomy" id="2962635"/>
    <lineage>
        <taxon>Eukaryota</taxon>
        <taxon>Sar</taxon>
        <taxon>Stramenopiles</taxon>
        <taxon>Ochrophyta</taxon>
        <taxon>Bolidophyceae</taxon>
        <taxon>Parmales</taxon>
        <taxon>Triparmaceae</taxon>
        <taxon>Tetraparma</taxon>
    </lineage>
</organism>
<reference evidence="2 3" key="1">
    <citation type="journal article" date="2023" name="Commun. Biol.">
        <title>Genome analysis of Parmales, the sister group of diatoms, reveals the evolutionary specialization of diatoms from phago-mixotrophs to photoautotrophs.</title>
        <authorList>
            <person name="Ban H."/>
            <person name="Sato S."/>
            <person name="Yoshikawa S."/>
            <person name="Yamada K."/>
            <person name="Nakamura Y."/>
            <person name="Ichinomiya M."/>
            <person name="Sato N."/>
            <person name="Blanc-Mathieu R."/>
            <person name="Endo H."/>
            <person name="Kuwata A."/>
            <person name="Ogata H."/>
        </authorList>
    </citation>
    <scope>NUCLEOTIDE SEQUENCE [LARGE SCALE GENOMIC DNA]</scope>
</reference>
<comment type="caution">
    <text evidence="2">The sequence shown here is derived from an EMBL/GenBank/DDBJ whole genome shotgun (WGS) entry which is preliminary data.</text>
</comment>
<evidence type="ECO:0000313" key="2">
    <source>
        <dbReference type="EMBL" id="GMI24277.1"/>
    </source>
</evidence>
<evidence type="ECO:0000313" key="3">
    <source>
        <dbReference type="Proteomes" id="UP001165060"/>
    </source>
</evidence>
<evidence type="ECO:0000256" key="1">
    <source>
        <dbReference type="SAM" id="MobiDB-lite"/>
    </source>
</evidence>
<protein>
    <submittedName>
        <fullName evidence="2">Uncharacterized protein</fullName>
    </submittedName>
</protein>
<sequence length="201" mass="22500">MTFNSGDPFESSKGKRMQQHHTPGTKFGTMSPPKEYMYAKNSAISHDSLGGESARRLETYNQRAQAHSESREAAHQREIEEHQNEVVLRKKDKAEALLRRGMTDSDERARHLHSEPMNVVASLRERCRQKPQLLSNLFPPSSTSSLGMLTTEDIGKGLKTMGFDLAPQKLQLVITILGLSQLLSDGRSIPLHRLKVAVLAK</sequence>
<accession>A0ABQ6MDC7</accession>
<gene>
    <name evidence="2" type="ORF">TeGR_g3488</name>
</gene>